<dbReference type="KEGG" id="oih:OB3456"/>
<dbReference type="NCBIfam" id="TIGR01186">
    <property type="entry name" value="proV"/>
    <property type="match status" value="1"/>
</dbReference>
<dbReference type="AlphaFoldDB" id="Q8EKX6"/>
<evidence type="ECO:0000256" key="1">
    <source>
        <dbReference type="ARBA" id="ARBA00005417"/>
    </source>
</evidence>
<reference evidence="11 12" key="1">
    <citation type="journal article" date="2001" name="FEMS Microbiol. Lett.">
        <title>Oceanobacillus iheyensis gen. nov., sp. nov., a deep-sea extremely halotolerant and alkaliphilic species isolated from a depth of 1050 m on the Iheya Ridge.</title>
        <authorList>
            <person name="Lu J."/>
            <person name="Nogi Y."/>
            <person name="Takami H."/>
        </authorList>
    </citation>
    <scope>NUCLEOTIDE SEQUENCE [LARGE SCALE GENOMIC DNA]</scope>
    <source>
        <strain evidence="12">DSM 14371 / CIP 107618 / JCM 11309 / KCTC 3954 / HTE831</strain>
    </source>
</reference>
<feature type="domain" description="ABC transporter" evidence="9">
    <location>
        <begin position="28"/>
        <end position="264"/>
    </location>
</feature>
<dbReference type="GO" id="GO:0006865">
    <property type="term" value="P:amino acid transport"/>
    <property type="evidence" value="ECO:0007669"/>
    <property type="project" value="UniProtKB-UniRule"/>
</dbReference>
<evidence type="ECO:0000259" key="10">
    <source>
        <dbReference type="PROSITE" id="PS51371"/>
    </source>
</evidence>
<dbReference type="GO" id="GO:0005524">
    <property type="term" value="F:ATP binding"/>
    <property type="evidence" value="ECO:0007669"/>
    <property type="project" value="UniProtKB-UniRule"/>
</dbReference>
<keyword evidence="8" id="KW-0997">Cell inner membrane</keyword>
<evidence type="ECO:0000256" key="7">
    <source>
        <dbReference type="PROSITE-ProRule" id="PRU00703"/>
    </source>
</evidence>
<comment type="similarity">
    <text evidence="1 8">Belongs to the ABC transporter superfamily.</text>
</comment>
<keyword evidence="8" id="KW-0472">Membrane</keyword>
<dbReference type="CDD" id="cd03294">
    <property type="entry name" value="ABC_Pro_Gly_Betaine"/>
    <property type="match status" value="1"/>
</dbReference>
<dbReference type="Proteomes" id="UP000000822">
    <property type="component" value="Chromosome"/>
</dbReference>
<dbReference type="HOGENOM" id="CLU_000604_2_2_9"/>
<dbReference type="InterPro" id="IPR000644">
    <property type="entry name" value="CBS_dom"/>
</dbReference>
<evidence type="ECO:0000256" key="3">
    <source>
        <dbReference type="ARBA" id="ARBA00022741"/>
    </source>
</evidence>
<keyword evidence="2 8" id="KW-0813">Transport</keyword>
<dbReference type="Pfam" id="PF00571">
    <property type="entry name" value="CBS"/>
    <property type="match status" value="2"/>
</dbReference>
<dbReference type="SUPFAM" id="SSF54631">
    <property type="entry name" value="CBS-domain pair"/>
    <property type="match status" value="1"/>
</dbReference>
<dbReference type="SMART" id="SM00116">
    <property type="entry name" value="CBS"/>
    <property type="match status" value="2"/>
</dbReference>
<comment type="subcellular location">
    <subcellularLocation>
        <location evidence="8">Cell inner membrane</location>
        <topology evidence="8">Peripheral membrane protein</topology>
    </subcellularLocation>
</comment>
<gene>
    <name evidence="11" type="ordered locus">OB3456</name>
</gene>
<keyword evidence="12" id="KW-1185">Reference proteome</keyword>
<dbReference type="InterPro" id="IPR051921">
    <property type="entry name" value="ABC_osmolyte_uptake_ATP-bind"/>
</dbReference>
<dbReference type="Gene3D" id="3.40.50.300">
    <property type="entry name" value="P-loop containing nucleotide triphosphate hydrolases"/>
    <property type="match status" value="1"/>
</dbReference>
<dbReference type="PROSITE" id="PS50893">
    <property type="entry name" value="ABC_TRANSPORTER_2"/>
    <property type="match status" value="1"/>
</dbReference>
<comment type="catalytic activity">
    <reaction evidence="8">
        <text>a quaternary ammonium(out) + ATP + H2O = a quaternary ammonium(in) + ADP + phosphate + H(+)</text>
        <dbReference type="Rhea" id="RHEA:11036"/>
        <dbReference type="ChEBI" id="CHEBI:15377"/>
        <dbReference type="ChEBI" id="CHEBI:15378"/>
        <dbReference type="ChEBI" id="CHEBI:30616"/>
        <dbReference type="ChEBI" id="CHEBI:35267"/>
        <dbReference type="ChEBI" id="CHEBI:43474"/>
        <dbReference type="ChEBI" id="CHEBI:456216"/>
    </reaction>
</comment>
<dbReference type="PANTHER" id="PTHR43869">
    <property type="entry name" value="GLYCINE BETAINE/PROLINE BETAINE TRANSPORT SYSTEM ATP-BINDING PROTEIN PROV"/>
    <property type="match status" value="1"/>
</dbReference>
<dbReference type="SMART" id="SM00382">
    <property type="entry name" value="AAA"/>
    <property type="match status" value="1"/>
</dbReference>
<dbReference type="SUPFAM" id="SSF52540">
    <property type="entry name" value="P-loop containing nucleoside triphosphate hydrolases"/>
    <property type="match status" value="1"/>
</dbReference>
<reference evidence="11 12" key="2">
    <citation type="journal article" date="2002" name="Nucleic Acids Res.">
        <title>Genome sequence of Oceanobacillus iheyensis isolated from the Iheya Ridge and its unexpected adaptive capabilities to extreme environments.</title>
        <authorList>
            <person name="Takami H."/>
            <person name="Takaki Y."/>
            <person name="Uchiyama I."/>
        </authorList>
    </citation>
    <scope>NUCLEOTIDE SEQUENCE [LARGE SCALE GENOMIC DNA]</scope>
    <source>
        <strain evidence="12">DSM 14371 / CIP 107618 / JCM 11309 / KCTC 3954 / HTE831</strain>
    </source>
</reference>
<dbReference type="OrthoDB" id="9802264at2"/>
<sequence length="399" mass="44438">MPVVETKDLSKIFGKNIKQSIKMLDQGLTKEEILKKTGNTVGVNRASFSVEEGEIFVIMGLSGSGKSTLVRLLNRLIEPSEGSILIEGQDLAKMDKKELRQVRREKLGMVFQQFALFPHRTILQNAEFGLEVQKIDKHERHKRAEEALKLVGLGDYIHQKPGQLSGGMQQRVGLARALANDPKVLLMDEAFSALDPLIRKEMQDELIDLQSSMKKTIIFITHDLDEALRLGDRIALMKDGAIVQIGSPEEILMNPANDYVEKFVEDVDRSKILTAHHIMKRPETINIDKHGPRAALERMRKEGISSILVVDGKRRLKGYVTADDASAARKQESNSIEDILKTDILKVSPDTAMQEIFSMIYDSPVPLAVVDKDDRLEGIIVRGAVLAALAGDGEVNTDE</sequence>
<keyword evidence="5" id="KW-0029">Amino-acid transport</keyword>
<keyword evidence="3 8" id="KW-0547">Nucleotide-binding</keyword>
<keyword evidence="6 7" id="KW-0129">CBS domain</keyword>
<proteinExistence type="inferred from homology"/>
<dbReference type="Gene3D" id="3.10.580.10">
    <property type="entry name" value="CBS-domain"/>
    <property type="match status" value="1"/>
</dbReference>
<evidence type="ECO:0000256" key="4">
    <source>
        <dbReference type="ARBA" id="ARBA00022840"/>
    </source>
</evidence>
<dbReference type="Pfam" id="PF00005">
    <property type="entry name" value="ABC_tran"/>
    <property type="match status" value="1"/>
</dbReference>
<dbReference type="EC" id="7.6.2.9" evidence="8"/>
<dbReference type="STRING" id="221109.gene:10735708"/>
<keyword evidence="4 8" id="KW-0067">ATP-binding</keyword>
<dbReference type="InterPro" id="IPR046342">
    <property type="entry name" value="CBS_dom_sf"/>
</dbReference>
<evidence type="ECO:0000256" key="8">
    <source>
        <dbReference type="RuleBase" id="RU369116"/>
    </source>
</evidence>
<name>Q8EKX6_OCEIH</name>
<accession>Q8EKX6</accession>
<dbReference type="InterPro" id="IPR005892">
    <property type="entry name" value="Gly-betaine_transp_ATP-bd"/>
</dbReference>
<dbReference type="PANTHER" id="PTHR43869:SF1">
    <property type="entry name" value="GLYCINE BETAINE_PROLINE BETAINE TRANSPORT SYSTEM ATP-BINDING PROTEIN PROV"/>
    <property type="match status" value="1"/>
</dbReference>
<organism evidence="11 12">
    <name type="scientific">Oceanobacillus iheyensis (strain DSM 14371 / CIP 107618 / JCM 11309 / KCTC 3954 / HTE831)</name>
    <dbReference type="NCBI Taxonomy" id="221109"/>
    <lineage>
        <taxon>Bacteria</taxon>
        <taxon>Bacillati</taxon>
        <taxon>Bacillota</taxon>
        <taxon>Bacilli</taxon>
        <taxon>Bacillales</taxon>
        <taxon>Bacillaceae</taxon>
        <taxon>Oceanobacillus</taxon>
    </lineage>
</organism>
<dbReference type="PROSITE" id="PS00211">
    <property type="entry name" value="ABC_TRANSPORTER_1"/>
    <property type="match status" value="1"/>
</dbReference>
<evidence type="ECO:0000256" key="5">
    <source>
        <dbReference type="ARBA" id="ARBA00022970"/>
    </source>
</evidence>
<dbReference type="EMBL" id="BA000028">
    <property type="protein sequence ID" value="BAC15412.1"/>
    <property type="molecule type" value="Genomic_DNA"/>
</dbReference>
<comment type="subunit">
    <text evidence="8">The complex is probably composed of two ATP-binding proteins, two transmembrane proteins and a solute-binding protein.</text>
</comment>
<keyword evidence="8" id="KW-1003">Cell membrane</keyword>
<feature type="domain" description="CBS" evidence="10">
    <location>
        <begin position="278"/>
        <end position="336"/>
    </location>
</feature>
<dbReference type="GO" id="GO:0006970">
    <property type="term" value="P:response to osmotic stress"/>
    <property type="evidence" value="ECO:0007669"/>
    <property type="project" value="UniProtKB-ARBA"/>
</dbReference>
<dbReference type="PROSITE" id="PS51371">
    <property type="entry name" value="CBS"/>
    <property type="match status" value="1"/>
</dbReference>
<evidence type="ECO:0000256" key="2">
    <source>
        <dbReference type="ARBA" id="ARBA00022448"/>
    </source>
</evidence>
<evidence type="ECO:0000256" key="6">
    <source>
        <dbReference type="ARBA" id="ARBA00023122"/>
    </source>
</evidence>
<evidence type="ECO:0000313" key="12">
    <source>
        <dbReference type="Proteomes" id="UP000000822"/>
    </source>
</evidence>
<dbReference type="InterPro" id="IPR003593">
    <property type="entry name" value="AAA+_ATPase"/>
</dbReference>
<dbReference type="RefSeq" id="WP_011067854.1">
    <property type="nucleotide sequence ID" value="NC_004193.1"/>
</dbReference>
<dbReference type="InterPro" id="IPR027417">
    <property type="entry name" value="P-loop_NTPase"/>
</dbReference>
<dbReference type="GO" id="GO:0031460">
    <property type="term" value="P:glycine betaine transport"/>
    <property type="evidence" value="ECO:0007669"/>
    <property type="project" value="InterPro"/>
</dbReference>
<dbReference type="eggNOG" id="COG0517">
    <property type="taxonomic scope" value="Bacteria"/>
</dbReference>
<evidence type="ECO:0000313" key="11">
    <source>
        <dbReference type="EMBL" id="BAC15412.1"/>
    </source>
</evidence>
<dbReference type="InterPro" id="IPR017871">
    <property type="entry name" value="ABC_transporter-like_CS"/>
</dbReference>
<dbReference type="GO" id="GO:0005886">
    <property type="term" value="C:plasma membrane"/>
    <property type="evidence" value="ECO:0007669"/>
    <property type="project" value="UniProtKB-SubCell"/>
</dbReference>
<evidence type="ECO:0000259" key="9">
    <source>
        <dbReference type="PROSITE" id="PS50893"/>
    </source>
</evidence>
<dbReference type="PhylomeDB" id="Q8EKX6"/>
<dbReference type="GO" id="GO:0016887">
    <property type="term" value="F:ATP hydrolysis activity"/>
    <property type="evidence" value="ECO:0007669"/>
    <property type="project" value="UniProtKB-UniRule"/>
</dbReference>
<dbReference type="FunFam" id="3.40.50.300:FF:000201">
    <property type="entry name" value="Glycine betaine/L-proline ABC transporter ATP-binding protein"/>
    <property type="match status" value="1"/>
</dbReference>
<dbReference type="InterPro" id="IPR003439">
    <property type="entry name" value="ABC_transporter-like_ATP-bd"/>
</dbReference>
<dbReference type="GO" id="GO:0015418">
    <property type="term" value="F:ABC-type quaternary ammonium compound transporting activity"/>
    <property type="evidence" value="ECO:0007669"/>
    <property type="project" value="UniProtKB-EC"/>
</dbReference>
<protein>
    <recommendedName>
        <fullName evidence="8">Quaternary amine transport ATP-binding protein</fullName>
        <ecNumber evidence="8">7.6.2.9</ecNumber>
    </recommendedName>
</protein>
<dbReference type="eggNOG" id="COG4175">
    <property type="taxonomic scope" value="Bacteria"/>
</dbReference>